<protein>
    <submittedName>
        <fullName evidence="7">Uncharacterized protein</fullName>
    </submittedName>
</protein>
<evidence type="ECO:0000256" key="4">
    <source>
        <dbReference type="ARBA" id="ARBA00022729"/>
    </source>
</evidence>
<name>A0A1I8AW47_9BILA</name>
<proteinExistence type="inferred from homology"/>
<dbReference type="WBParaSite" id="L893_g9544.t1">
    <property type="protein sequence ID" value="L893_g9544.t1"/>
    <property type="gene ID" value="L893_g9544"/>
</dbReference>
<comment type="similarity">
    <text evidence="2">Belongs to the nematode transthyretin-like family.</text>
</comment>
<keyword evidence="6" id="KW-1185">Reference proteome</keyword>
<feature type="chain" id="PRO_5009315166" evidence="5">
    <location>
        <begin position="20"/>
        <end position="134"/>
    </location>
</feature>
<evidence type="ECO:0000256" key="1">
    <source>
        <dbReference type="ARBA" id="ARBA00004613"/>
    </source>
</evidence>
<evidence type="ECO:0000313" key="7">
    <source>
        <dbReference type="WBParaSite" id="L893_g9544.t1"/>
    </source>
</evidence>
<evidence type="ECO:0000256" key="3">
    <source>
        <dbReference type="ARBA" id="ARBA00022525"/>
    </source>
</evidence>
<dbReference type="Proteomes" id="UP000095287">
    <property type="component" value="Unplaced"/>
</dbReference>
<evidence type="ECO:0000256" key="5">
    <source>
        <dbReference type="SAM" id="SignalP"/>
    </source>
</evidence>
<evidence type="ECO:0000313" key="6">
    <source>
        <dbReference type="Proteomes" id="UP000095287"/>
    </source>
</evidence>
<dbReference type="InterPro" id="IPR001534">
    <property type="entry name" value="Transthyretin-like"/>
</dbReference>
<dbReference type="InterPro" id="IPR038479">
    <property type="entry name" value="Transthyretin-like_sf"/>
</dbReference>
<feature type="signal peptide" evidence="5">
    <location>
        <begin position="1"/>
        <end position="19"/>
    </location>
</feature>
<dbReference type="Gene3D" id="2.60.40.3330">
    <property type="match status" value="1"/>
</dbReference>
<organism evidence="6 7">
    <name type="scientific">Steinernema glaseri</name>
    <dbReference type="NCBI Taxonomy" id="37863"/>
    <lineage>
        <taxon>Eukaryota</taxon>
        <taxon>Metazoa</taxon>
        <taxon>Ecdysozoa</taxon>
        <taxon>Nematoda</taxon>
        <taxon>Chromadorea</taxon>
        <taxon>Rhabditida</taxon>
        <taxon>Tylenchina</taxon>
        <taxon>Panagrolaimomorpha</taxon>
        <taxon>Strongyloidoidea</taxon>
        <taxon>Steinernematidae</taxon>
        <taxon>Steinernema</taxon>
    </lineage>
</organism>
<dbReference type="PANTHER" id="PTHR21700">
    <property type="entry name" value="TRANSTHYRETIN-LIKE FAMILY PROTEIN-RELATED"/>
    <property type="match status" value="1"/>
</dbReference>
<sequence length="134" mass="15460">MQFVLSVVFLAACVSTGYGYKQNITVIGQVICQMHAVPNARVDLREHDRFTFDDSLKVIHTDQDGKFKLYGEHDEITKISPYLRILHNCDVPKTDTKCLRQTDIEIPQDKVGTVWDMHFVNMDIRGHKEKLVCH</sequence>
<accession>A0A1I8AW47</accession>
<keyword evidence="4 5" id="KW-0732">Signal</keyword>
<dbReference type="AlphaFoldDB" id="A0A1I8AW47"/>
<keyword evidence="3" id="KW-0964">Secreted</keyword>
<dbReference type="GO" id="GO:0005576">
    <property type="term" value="C:extracellular region"/>
    <property type="evidence" value="ECO:0007669"/>
    <property type="project" value="UniProtKB-SubCell"/>
</dbReference>
<reference evidence="7" key="1">
    <citation type="submission" date="2016-11" db="UniProtKB">
        <authorList>
            <consortium name="WormBaseParasite"/>
        </authorList>
    </citation>
    <scope>IDENTIFICATION</scope>
</reference>
<dbReference type="PANTHER" id="PTHR21700:SF30">
    <property type="entry name" value="TRANSTHYRETIN-LIKE FAMILY PROTEIN"/>
    <property type="match status" value="1"/>
</dbReference>
<comment type="subcellular location">
    <subcellularLocation>
        <location evidence="1">Secreted</location>
    </subcellularLocation>
</comment>
<dbReference type="Pfam" id="PF01060">
    <property type="entry name" value="TTR-52"/>
    <property type="match status" value="1"/>
</dbReference>
<evidence type="ECO:0000256" key="2">
    <source>
        <dbReference type="ARBA" id="ARBA00010112"/>
    </source>
</evidence>
<dbReference type="GO" id="GO:0009986">
    <property type="term" value="C:cell surface"/>
    <property type="evidence" value="ECO:0007669"/>
    <property type="project" value="InterPro"/>
</dbReference>